<dbReference type="SUPFAM" id="SSF51261">
    <property type="entry name" value="Duplicated hybrid motif"/>
    <property type="match status" value="2"/>
</dbReference>
<comment type="caution">
    <text evidence="2">The sequence shown here is derived from an EMBL/GenBank/DDBJ whole genome shotgun (WGS) entry which is preliminary data.</text>
</comment>
<gene>
    <name evidence="2" type="ORF">C802_03627</name>
</gene>
<protein>
    <recommendedName>
        <fullName evidence="1">M23ase beta-sheet core domain-containing protein</fullName>
    </recommendedName>
</protein>
<dbReference type="PATRIC" id="fig|1235788.3.peg.3716"/>
<dbReference type="Pfam" id="PF01551">
    <property type="entry name" value="Peptidase_M23"/>
    <property type="match status" value="1"/>
</dbReference>
<feature type="domain" description="M23ase beta-sheet core" evidence="1">
    <location>
        <begin position="84"/>
        <end position="141"/>
    </location>
</feature>
<dbReference type="STRING" id="1235788.C802_03627"/>
<dbReference type="GO" id="GO:0004222">
    <property type="term" value="F:metalloendopeptidase activity"/>
    <property type="evidence" value="ECO:0007669"/>
    <property type="project" value="TreeGrafter"/>
</dbReference>
<name>R9HZX4_9BACT</name>
<evidence type="ECO:0000259" key="1">
    <source>
        <dbReference type="Pfam" id="PF01551"/>
    </source>
</evidence>
<evidence type="ECO:0000313" key="2">
    <source>
        <dbReference type="EMBL" id="EOS09514.1"/>
    </source>
</evidence>
<dbReference type="AlphaFoldDB" id="R9HZX4"/>
<dbReference type="EMBL" id="ASSP01000022">
    <property type="protein sequence ID" value="EOS09514.1"/>
    <property type="molecule type" value="Genomic_DNA"/>
</dbReference>
<dbReference type="InterPro" id="IPR016047">
    <property type="entry name" value="M23ase_b-sheet_dom"/>
</dbReference>
<dbReference type="HOGENOM" id="CLU_025250_0_0_10"/>
<dbReference type="Proteomes" id="UP000014200">
    <property type="component" value="Unassembled WGS sequence"/>
</dbReference>
<dbReference type="CDD" id="cd12797">
    <property type="entry name" value="M23_peptidase"/>
    <property type="match status" value="1"/>
</dbReference>
<accession>R9HZX4</accession>
<dbReference type="PANTHER" id="PTHR21666">
    <property type="entry name" value="PEPTIDASE-RELATED"/>
    <property type="match status" value="1"/>
</dbReference>
<reference evidence="2 3" key="1">
    <citation type="submission" date="2013-04" db="EMBL/GenBank/DDBJ databases">
        <title>The Genome Sequence of Bacteroides massiliensis dnLKV3.</title>
        <authorList>
            <consortium name="The Broad Institute Genomics Platform"/>
            <consortium name="The Broad Institute Genome Sequencing Center for Infectious Disease"/>
            <person name="Earl A."/>
            <person name="Xavier R."/>
            <person name="Kuhn K."/>
            <person name="Stappenbeck T."/>
            <person name="Walker B."/>
            <person name="Young S."/>
            <person name="Zeng Q."/>
            <person name="Gargeya S."/>
            <person name="Fitzgerald M."/>
            <person name="Haas B."/>
            <person name="Abouelleil A."/>
            <person name="Allen A.W."/>
            <person name="Alvarado L."/>
            <person name="Arachchi H.M."/>
            <person name="Berlin A.M."/>
            <person name="Chapman S.B."/>
            <person name="Gainer-Dewar J."/>
            <person name="Goldberg J."/>
            <person name="Griggs A."/>
            <person name="Gujja S."/>
            <person name="Hansen M."/>
            <person name="Howarth C."/>
            <person name="Imamovic A."/>
            <person name="Ireland A."/>
            <person name="Larimer J."/>
            <person name="McCowan C."/>
            <person name="Murphy C."/>
            <person name="Pearson M."/>
            <person name="Poon T.W."/>
            <person name="Priest M."/>
            <person name="Roberts A."/>
            <person name="Saif S."/>
            <person name="Shea T."/>
            <person name="Sisk P."/>
            <person name="Sykes S."/>
            <person name="Wortman J."/>
            <person name="Nusbaum C."/>
            <person name="Birren B."/>
        </authorList>
    </citation>
    <scope>NUCLEOTIDE SEQUENCE [LARGE SCALE GENOMIC DNA]</scope>
    <source>
        <strain evidence="3">dnLKV3</strain>
    </source>
</reference>
<keyword evidence="3" id="KW-1185">Reference proteome</keyword>
<sequence>MFSNTVLRDILFFICKFAEEFNFLVMNLHKNKEMALRDYIMILALGGVLAVQAQEEPAAPVFRPPFDFPLTLSGNFGELRSNHFHGGVDFKTQGEVGKPVHCIADGYVSRVSVTPGGYGQAIYIIHPNGYTSVYGHVLKFAPAVAELVEEYQYEHETFAVDLEFEPHQISFKAGEIIALSGNEGYSFGPHLHMEIRRTDTGELIDPLQFYTDKIKDTTPPRASMIMLYPQRGAGVVEGSQRKKSIPVASLGQPVSAWGEIAAGIKAYDYMDGTHNNYGVRSVVLYVDTTEVFRSTVDGVLPEENRMINAWTDYEENVKRHNWVMRSQILPGSRLRMLQADDKGGVITIDEERDYHFRYELADLYGNKSTYRFVVRGRRQPIEEYHPQVRYYLAWNKGNVVQEPGMELVIPRGMLYEDVALNCQVVKDTAAISYEYQLHDEPVALQAGCTLMIGVRHLPVEDTSKYYVARKWGNRTGSAGGTYENGWMKTSIRELGTYTVAVDTLSPWVTPLNKAQWKTGRIQFKIGDAETGVKDYKVKIDGEFALFGFSSKNARLWMKHPERLKKGAAHKLELVVTDYCGNETREEYEF</sequence>
<dbReference type="InterPro" id="IPR011055">
    <property type="entry name" value="Dup_hybrid_motif"/>
</dbReference>
<proteinExistence type="predicted"/>
<evidence type="ECO:0000313" key="3">
    <source>
        <dbReference type="Proteomes" id="UP000014200"/>
    </source>
</evidence>
<dbReference type="Gene3D" id="2.70.70.10">
    <property type="entry name" value="Glucose Permease (Domain IIA)"/>
    <property type="match status" value="1"/>
</dbReference>
<dbReference type="InterPro" id="IPR050570">
    <property type="entry name" value="Cell_wall_metabolism_enzyme"/>
</dbReference>
<organism evidence="2 3">
    <name type="scientific">Phocaeicola sartorii</name>
    <dbReference type="NCBI Taxonomy" id="671267"/>
    <lineage>
        <taxon>Bacteria</taxon>
        <taxon>Pseudomonadati</taxon>
        <taxon>Bacteroidota</taxon>
        <taxon>Bacteroidia</taxon>
        <taxon>Bacteroidales</taxon>
        <taxon>Bacteroidaceae</taxon>
        <taxon>Phocaeicola</taxon>
    </lineage>
</organism>
<dbReference type="PANTHER" id="PTHR21666:SF285">
    <property type="entry name" value="M23 FAMILY METALLOPEPTIDASE"/>
    <property type="match status" value="1"/>
</dbReference>